<dbReference type="InterPro" id="IPR037069">
    <property type="entry name" value="AcylCoA_DH/ox_N_sf"/>
</dbReference>
<keyword evidence="5" id="KW-0560">Oxidoreductase</keyword>
<feature type="domain" description="Acyl-CoA dehydrogenase/oxidase C-terminal" evidence="6">
    <location>
        <begin position="260"/>
        <end position="384"/>
    </location>
</feature>
<dbReference type="PROSITE" id="PS00073">
    <property type="entry name" value="ACYL_COA_DH_2"/>
    <property type="match status" value="1"/>
</dbReference>
<dbReference type="Pfam" id="PF00441">
    <property type="entry name" value="Acyl-CoA_dh_1"/>
    <property type="match status" value="1"/>
</dbReference>
<dbReference type="PIRSF" id="PIRSF016578">
    <property type="entry name" value="HsaA"/>
    <property type="match status" value="1"/>
</dbReference>
<dbReference type="InterPro" id="IPR009100">
    <property type="entry name" value="AcylCoA_DH/oxidase_NM_dom_sf"/>
</dbReference>
<dbReference type="InterPro" id="IPR046373">
    <property type="entry name" value="Acyl-CoA_Oxase/DH_mid-dom_sf"/>
</dbReference>
<dbReference type="Pfam" id="PF02771">
    <property type="entry name" value="Acyl-CoA_dh_N"/>
    <property type="match status" value="1"/>
</dbReference>
<evidence type="ECO:0000313" key="9">
    <source>
        <dbReference type="EMBL" id="MBI3127096.1"/>
    </source>
</evidence>
<dbReference type="SUPFAM" id="SSF56645">
    <property type="entry name" value="Acyl-CoA dehydrogenase NM domain-like"/>
    <property type="match status" value="1"/>
</dbReference>
<evidence type="ECO:0000259" key="6">
    <source>
        <dbReference type="Pfam" id="PF00441"/>
    </source>
</evidence>
<dbReference type="Gene3D" id="1.10.540.10">
    <property type="entry name" value="Acyl-CoA dehydrogenase/oxidase, N-terminal domain"/>
    <property type="match status" value="1"/>
</dbReference>
<evidence type="ECO:0000259" key="8">
    <source>
        <dbReference type="Pfam" id="PF02771"/>
    </source>
</evidence>
<evidence type="ECO:0000259" key="7">
    <source>
        <dbReference type="Pfam" id="PF02770"/>
    </source>
</evidence>
<keyword evidence="4 5" id="KW-0274">FAD</keyword>
<protein>
    <submittedName>
        <fullName evidence="9">Acyl-CoA dehydrogenase family protein</fullName>
    </submittedName>
</protein>
<dbReference type="AlphaFoldDB" id="A0A932HWY4"/>
<organism evidence="9 10">
    <name type="scientific">Tectimicrobiota bacterium</name>
    <dbReference type="NCBI Taxonomy" id="2528274"/>
    <lineage>
        <taxon>Bacteria</taxon>
        <taxon>Pseudomonadati</taxon>
        <taxon>Nitrospinota/Tectimicrobiota group</taxon>
        <taxon>Candidatus Tectimicrobiota</taxon>
    </lineage>
</organism>
<dbReference type="GO" id="GO:0050660">
    <property type="term" value="F:flavin adenine dinucleotide binding"/>
    <property type="evidence" value="ECO:0007669"/>
    <property type="project" value="InterPro"/>
</dbReference>
<feature type="domain" description="Acyl-CoA dehydrogenase/oxidase N-terminal" evidence="8">
    <location>
        <begin position="6"/>
        <end position="118"/>
    </location>
</feature>
<sequence length="392" mass="43480">MDFSLTETQLSLRQLAHEFAEREIRPVARERERIQDPHKRFPWDILEKGSKLGLRTLALPEKSGGAGASILDLCIVGEEIAWGDLGVAVTFDQTWKISHFLDRVWNEEQRARFLPAFLEDHRFHMAVGMTEPGTGSENFIPSAEAEHGVRLRAARDGGGWVLNGMKHFISNGGVAKLYVLVTRTDAKVSAQKGMTYFMVTPGTPGFSIGQVHDKMGQRLSQNAELIFENCRVPDGDRVTEVGGGAKARAGSFARGSVIESAATALGPARAAYEDAVEYAKNRVQCGKPIIQHQAIGFALADCYIDYVSARQTLHYAAWEAMRDEGYDPKLGYMAKVHASEACFRIAKRCMEVWGGMGYMTESPMEKYLRDVTSFLHSAGTNEAQHIRSMPYL</sequence>
<dbReference type="InterPro" id="IPR006091">
    <property type="entry name" value="Acyl-CoA_Oxase/DH_mid-dom"/>
</dbReference>
<dbReference type="InterPro" id="IPR009075">
    <property type="entry name" value="AcylCo_DH/oxidase_C"/>
</dbReference>
<dbReference type="Gene3D" id="1.20.140.10">
    <property type="entry name" value="Butyryl-CoA Dehydrogenase, subunit A, domain 3"/>
    <property type="match status" value="1"/>
</dbReference>
<accession>A0A932HWY4</accession>
<comment type="caution">
    <text evidence="9">The sequence shown here is derived from an EMBL/GenBank/DDBJ whole genome shotgun (WGS) entry which is preliminary data.</text>
</comment>
<dbReference type="EMBL" id="JACPUR010000015">
    <property type="protein sequence ID" value="MBI3127096.1"/>
    <property type="molecule type" value="Genomic_DNA"/>
</dbReference>
<evidence type="ECO:0000313" key="10">
    <source>
        <dbReference type="Proteomes" id="UP000782312"/>
    </source>
</evidence>
<dbReference type="SUPFAM" id="SSF47203">
    <property type="entry name" value="Acyl-CoA dehydrogenase C-terminal domain-like"/>
    <property type="match status" value="1"/>
</dbReference>
<proteinExistence type="inferred from homology"/>
<gene>
    <name evidence="9" type="ORF">HYZ11_05795</name>
</gene>
<feature type="domain" description="Acyl-CoA oxidase/dehydrogenase middle" evidence="7">
    <location>
        <begin position="126"/>
        <end position="230"/>
    </location>
</feature>
<evidence type="ECO:0000256" key="5">
    <source>
        <dbReference type="RuleBase" id="RU362125"/>
    </source>
</evidence>
<evidence type="ECO:0000256" key="3">
    <source>
        <dbReference type="ARBA" id="ARBA00022630"/>
    </source>
</evidence>
<dbReference type="GO" id="GO:0003995">
    <property type="term" value="F:acyl-CoA dehydrogenase activity"/>
    <property type="evidence" value="ECO:0007669"/>
    <property type="project" value="InterPro"/>
</dbReference>
<comment type="cofactor">
    <cofactor evidence="1 5">
        <name>FAD</name>
        <dbReference type="ChEBI" id="CHEBI:57692"/>
    </cofactor>
</comment>
<dbReference type="Gene3D" id="2.40.110.10">
    <property type="entry name" value="Butyryl-CoA Dehydrogenase, subunit A, domain 2"/>
    <property type="match status" value="1"/>
</dbReference>
<dbReference type="PANTHER" id="PTHR43884">
    <property type="entry name" value="ACYL-COA DEHYDROGENASE"/>
    <property type="match status" value="1"/>
</dbReference>
<name>A0A932HWY4_UNCTE</name>
<evidence type="ECO:0000256" key="1">
    <source>
        <dbReference type="ARBA" id="ARBA00001974"/>
    </source>
</evidence>
<evidence type="ECO:0000256" key="4">
    <source>
        <dbReference type="ARBA" id="ARBA00022827"/>
    </source>
</evidence>
<keyword evidence="3 5" id="KW-0285">Flavoprotein</keyword>
<dbReference type="Pfam" id="PF02770">
    <property type="entry name" value="Acyl-CoA_dh_M"/>
    <property type="match status" value="1"/>
</dbReference>
<dbReference type="Proteomes" id="UP000782312">
    <property type="component" value="Unassembled WGS sequence"/>
</dbReference>
<dbReference type="PANTHER" id="PTHR43884:SF12">
    <property type="entry name" value="ISOVALERYL-COA DEHYDROGENASE, MITOCHONDRIAL-RELATED"/>
    <property type="match status" value="1"/>
</dbReference>
<reference evidence="9" key="1">
    <citation type="submission" date="2020-07" db="EMBL/GenBank/DDBJ databases">
        <title>Huge and variable diversity of episymbiotic CPR bacteria and DPANN archaea in groundwater ecosystems.</title>
        <authorList>
            <person name="He C.Y."/>
            <person name="Keren R."/>
            <person name="Whittaker M."/>
            <person name="Farag I.F."/>
            <person name="Doudna J."/>
            <person name="Cate J.H.D."/>
            <person name="Banfield J.F."/>
        </authorList>
    </citation>
    <scope>NUCLEOTIDE SEQUENCE</scope>
    <source>
        <strain evidence="9">NC_groundwater_763_Ag_S-0.2um_68_21</strain>
    </source>
</reference>
<dbReference type="InterPro" id="IPR013786">
    <property type="entry name" value="AcylCoA_DH/ox_N"/>
</dbReference>
<dbReference type="InterPro" id="IPR036250">
    <property type="entry name" value="AcylCo_DH-like_C"/>
</dbReference>
<evidence type="ECO:0000256" key="2">
    <source>
        <dbReference type="ARBA" id="ARBA00009347"/>
    </source>
</evidence>
<comment type="similarity">
    <text evidence="2 5">Belongs to the acyl-CoA dehydrogenase family.</text>
</comment>
<dbReference type="InterPro" id="IPR006089">
    <property type="entry name" value="Acyl-CoA_DH_CS"/>
</dbReference>